<reference evidence="2 3" key="1">
    <citation type="submission" date="2017-04" db="EMBL/GenBank/DDBJ databases">
        <title>Genome Sequence of the Model Brown-Rot Fungus Postia placenta SB12.</title>
        <authorList>
            <consortium name="DOE Joint Genome Institute"/>
            <person name="Gaskell J."/>
            <person name="Kersten P."/>
            <person name="Larrondo L.F."/>
            <person name="Canessa P."/>
            <person name="Martinez D."/>
            <person name="Hibbett D."/>
            <person name="Schmoll M."/>
            <person name="Kubicek C.P."/>
            <person name="Martinez A.T."/>
            <person name="Yadav J."/>
            <person name="Master E."/>
            <person name="Magnuson J.K."/>
            <person name="James T."/>
            <person name="Yaver D."/>
            <person name="Berka R."/>
            <person name="Labutti K."/>
            <person name="Lipzen A."/>
            <person name="Aerts A."/>
            <person name="Barry K."/>
            <person name="Henrissat B."/>
            <person name="Blanchette R."/>
            <person name="Grigoriev I."/>
            <person name="Cullen D."/>
        </authorList>
    </citation>
    <scope>NUCLEOTIDE SEQUENCE [LARGE SCALE GENOMIC DNA]</scope>
    <source>
        <strain evidence="2 3">MAD-698-R-SB12</strain>
    </source>
</reference>
<evidence type="ECO:0008006" key="4">
    <source>
        <dbReference type="Google" id="ProtNLM"/>
    </source>
</evidence>
<evidence type="ECO:0000313" key="3">
    <source>
        <dbReference type="Proteomes" id="UP000194127"/>
    </source>
</evidence>
<feature type="chain" id="PRO_5010887950" description="F-box domain-containing protein" evidence="1">
    <location>
        <begin position="19"/>
        <end position="453"/>
    </location>
</feature>
<accession>A0A1X6MK20</accession>
<dbReference type="EMBL" id="KZ110611">
    <property type="protein sequence ID" value="OSX56777.1"/>
    <property type="molecule type" value="Genomic_DNA"/>
</dbReference>
<gene>
    <name evidence="2" type="ORF">POSPLADRAFT_1037276</name>
</gene>
<feature type="signal peptide" evidence="1">
    <location>
        <begin position="1"/>
        <end position="18"/>
    </location>
</feature>
<dbReference type="AlphaFoldDB" id="A0A1X6MK20"/>
<dbReference type="OrthoDB" id="2767112at2759"/>
<dbReference type="SUPFAM" id="SSF52047">
    <property type="entry name" value="RNI-like"/>
    <property type="match status" value="1"/>
</dbReference>
<dbReference type="RefSeq" id="XP_024333571.1">
    <property type="nucleotide sequence ID" value="XM_024477210.1"/>
</dbReference>
<keyword evidence="3" id="KW-1185">Reference proteome</keyword>
<name>A0A1X6MK20_9APHY</name>
<keyword evidence="1" id="KW-0732">Signal</keyword>
<evidence type="ECO:0000256" key="1">
    <source>
        <dbReference type="SAM" id="SignalP"/>
    </source>
</evidence>
<dbReference type="Proteomes" id="UP000194127">
    <property type="component" value="Unassembled WGS sequence"/>
</dbReference>
<protein>
    <recommendedName>
        <fullName evidence="4">F-box domain-containing protein</fullName>
    </recommendedName>
</protein>
<evidence type="ECO:0000313" key="2">
    <source>
        <dbReference type="EMBL" id="OSX56777.1"/>
    </source>
</evidence>
<sequence length="453" mass="50734">MYWLCAAVLCCLPSPRTGLPSSTGNPCTKEHGIVLPSLAIEVWERVLDHLWYDQETLKACTLVCRAWYPRARFHLLRTVILRERHHVYRLAKLVQKDKDMVMGAFYAHAVRGVILQGGSTPEVRIPVPHLATFATALAGKLLALDEVALCNAEWISDSSFVNTSLHLSTFHSVTRLVLQAVTFPNIHTFRRLICAFPRLGYLECWGVKFTNPGIAEAAPRYPWIHSSLSRLYLNTTSMGTITDLLLATGIASRLHTIILGYWEFIPIQHAHILGIQRLLDSAEDNLRSLDAAFTCPQSPVGKGTGVSEYLGPPLTLARCTNLVALVVRTEPIDSADYGWIYHLLASISSTSLRQMTIVIKLSVKLKQSLVSVRPMFQTMLVETLDELLATEQFAGVECVEFKLRVYKAFDKIPSVGLWEKIVLGGFPRSRRRILCEFISHPLTIVLVAHAQFH</sequence>
<organism evidence="2 3">
    <name type="scientific">Postia placenta MAD-698-R-SB12</name>
    <dbReference type="NCBI Taxonomy" id="670580"/>
    <lineage>
        <taxon>Eukaryota</taxon>
        <taxon>Fungi</taxon>
        <taxon>Dikarya</taxon>
        <taxon>Basidiomycota</taxon>
        <taxon>Agaricomycotina</taxon>
        <taxon>Agaricomycetes</taxon>
        <taxon>Polyporales</taxon>
        <taxon>Adustoporiaceae</taxon>
        <taxon>Rhodonia</taxon>
    </lineage>
</organism>
<dbReference type="GeneID" id="36322160"/>
<proteinExistence type="predicted"/>